<feature type="region of interest" description="Disordered" evidence="1">
    <location>
        <begin position="1"/>
        <end position="37"/>
    </location>
</feature>
<dbReference type="EMBL" id="RBKS01000001">
    <property type="protein sequence ID" value="RKR76659.1"/>
    <property type="molecule type" value="Genomic_DNA"/>
</dbReference>
<name>A0A495ILL7_9MICO</name>
<feature type="compositionally biased region" description="Acidic residues" evidence="1">
    <location>
        <begin position="23"/>
        <end position="37"/>
    </location>
</feature>
<dbReference type="Proteomes" id="UP000280008">
    <property type="component" value="Unassembled WGS sequence"/>
</dbReference>
<dbReference type="AlphaFoldDB" id="A0A495ILL7"/>
<keyword evidence="3" id="KW-1185">Reference proteome</keyword>
<proteinExistence type="predicted"/>
<organism evidence="2 3">
    <name type="scientific">Frondihabitans australicus</name>
    <dbReference type="NCBI Taxonomy" id="386892"/>
    <lineage>
        <taxon>Bacteria</taxon>
        <taxon>Bacillati</taxon>
        <taxon>Actinomycetota</taxon>
        <taxon>Actinomycetes</taxon>
        <taxon>Micrococcales</taxon>
        <taxon>Microbacteriaceae</taxon>
        <taxon>Frondihabitans</taxon>
    </lineage>
</organism>
<evidence type="ECO:0000256" key="1">
    <source>
        <dbReference type="SAM" id="MobiDB-lite"/>
    </source>
</evidence>
<sequence length="37" mass="4051">MSPRVSNDPVPDGTEPEHPTSLELDDYLDEPDSDPAL</sequence>
<reference evidence="2 3" key="1">
    <citation type="submission" date="2018-10" db="EMBL/GenBank/DDBJ databases">
        <title>Sequencing the genomes of 1000 actinobacteria strains.</title>
        <authorList>
            <person name="Klenk H.-P."/>
        </authorList>
    </citation>
    <scope>NUCLEOTIDE SEQUENCE [LARGE SCALE GENOMIC DNA]</scope>
    <source>
        <strain evidence="2 3">DSM 17894</strain>
    </source>
</reference>
<accession>A0A495ILL7</accession>
<evidence type="ECO:0000313" key="2">
    <source>
        <dbReference type="EMBL" id="RKR76659.1"/>
    </source>
</evidence>
<comment type="caution">
    <text evidence="2">The sequence shown here is derived from an EMBL/GenBank/DDBJ whole genome shotgun (WGS) entry which is preliminary data.</text>
</comment>
<protein>
    <submittedName>
        <fullName evidence="2">Uncharacterized protein</fullName>
    </submittedName>
</protein>
<gene>
    <name evidence="2" type="ORF">C8E83_3836</name>
</gene>
<evidence type="ECO:0000313" key="3">
    <source>
        <dbReference type="Proteomes" id="UP000280008"/>
    </source>
</evidence>